<dbReference type="EMBL" id="LCBP01000001">
    <property type="protein sequence ID" value="KKS13654.1"/>
    <property type="molecule type" value="Genomic_DNA"/>
</dbReference>
<organism evidence="2 3">
    <name type="scientific">Candidatus Magasanikbacteria bacterium GW2011_GWA2_41_55</name>
    <dbReference type="NCBI Taxonomy" id="1619038"/>
    <lineage>
        <taxon>Bacteria</taxon>
        <taxon>Candidatus Magasanikiibacteriota</taxon>
    </lineage>
</organism>
<accession>A0A0G0WLM0</accession>
<dbReference type="PANTHER" id="PTHR34203:SF15">
    <property type="entry name" value="SLL1173 PROTEIN"/>
    <property type="match status" value="1"/>
</dbReference>
<dbReference type="Pfam" id="PF05050">
    <property type="entry name" value="Methyltransf_21"/>
    <property type="match status" value="1"/>
</dbReference>
<keyword evidence="2" id="KW-0489">Methyltransferase</keyword>
<dbReference type="Proteomes" id="UP000034299">
    <property type="component" value="Unassembled WGS sequence"/>
</dbReference>
<dbReference type="GO" id="GO:0032259">
    <property type="term" value="P:methylation"/>
    <property type="evidence" value="ECO:0007669"/>
    <property type="project" value="UniProtKB-KW"/>
</dbReference>
<dbReference type="GO" id="GO:0008168">
    <property type="term" value="F:methyltransferase activity"/>
    <property type="evidence" value="ECO:0007669"/>
    <property type="project" value="UniProtKB-KW"/>
</dbReference>
<gene>
    <name evidence="2" type="ORF">UU69_C0001G0031</name>
</gene>
<keyword evidence="2" id="KW-0808">Transferase</keyword>
<evidence type="ECO:0000313" key="2">
    <source>
        <dbReference type="EMBL" id="KKS13654.1"/>
    </source>
</evidence>
<dbReference type="InterPro" id="IPR052514">
    <property type="entry name" value="SAM-dependent_MTase"/>
</dbReference>
<evidence type="ECO:0000313" key="3">
    <source>
        <dbReference type="Proteomes" id="UP000034299"/>
    </source>
</evidence>
<dbReference type="AlphaFoldDB" id="A0A0G0WLM0"/>
<dbReference type="PATRIC" id="fig|1619038.3.peg.32"/>
<comment type="caution">
    <text evidence="2">The sequence shown here is derived from an EMBL/GenBank/DDBJ whole genome shotgun (WGS) entry which is preliminary data.</text>
</comment>
<evidence type="ECO:0000259" key="1">
    <source>
        <dbReference type="Pfam" id="PF05050"/>
    </source>
</evidence>
<dbReference type="NCBIfam" id="TIGR01444">
    <property type="entry name" value="fkbM_fam"/>
    <property type="match status" value="1"/>
</dbReference>
<feature type="domain" description="Methyltransferase FkbM" evidence="1">
    <location>
        <begin position="90"/>
        <end position="244"/>
    </location>
</feature>
<dbReference type="SUPFAM" id="SSF53335">
    <property type="entry name" value="S-adenosyl-L-methionine-dependent methyltransferases"/>
    <property type="match status" value="1"/>
</dbReference>
<dbReference type="InterPro" id="IPR006342">
    <property type="entry name" value="FkbM_mtfrase"/>
</dbReference>
<dbReference type="InterPro" id="IPR029063">
    <property type="entry name" value="SAM-dependent_MTases_sf"/>
</dbReference>
<reference evidence="2 3" key="1">
    <citation type="journal article" date="2015" name="Nature">
        <title>rRNA introns, odd ribosomes, and small enigmatic genomes across a large radiation of phyla.</title>
        <authorList>
            <person name="Brown C.T."/>
            <person name="Hug L.A."/>
            <person name="Thomas B.C."/>
            <person name="Sharon I."/>
            <person name="Castelle C.J."/>
            <person name="Singh A."/>
            <person name="Wilkins M.J."/>
            <person name="Williams K.H."/>
            <person name="Banfield J.F."/>
        </authorList>
    </citation>
    <scope>NUCLEOTIDE SEQUENCE [LARGE SCALE GENOMIC DNA]</scope>
</reference>
<sequence>MKLKTLFTMKYSWAFRYCLKRLFIDIKYYLDFRKFIEVEVDGLKVKMTFAHPNHHYFVIRSKNKKYYEYNLFSIWKKHLPQTATDIIDFGGYNGFYGLLAAKACPASRIYIFEPDIVNYEHIKKNIIINDLRNVTVIKAIVTDKIRSVFFSELRGRETGRISDDSDFKIDCWILDEWLEKNNINPTLIKMDIEGAEYLAFSGMKDYLKTAKNINILLELHSDLIKKFGNTKENVLKLLSELGFKCEFLNKNHYGCEYYWVSK</sequence>
<dbReference type="Gene3D" id="3.40.50.150">
    <property type="entry name" value="Vaccinia Virus protein VP39"/>
    <property type="match status" value="1"/>
</dbReference>
<name>A0A0G0WLM0_9BACT</name>
<dbReference type="PANTHER" id="PTHR34203">
    <property type="entry name" value="METHYLTRANSFERASE, FKBM FAMILY PROTEIN"/>
    <property type="match status" value="1"/>
</dbReference>
<proteinExistence type="predicted"/>
<protein>
    <submittedName>
        <fullName evidence="2">FkbM family methyltransferase</fullName>
    </submittedName>
</protein>